<dbReference type="OrthoDB" id="34150at2"/>
<dbReference type="GO" id="GO:0003700">
    <property type="term" value="F:DNA-binding transcription factor activity"/>
    <property type="evidence" value="ECO:0007669"/>
    <property type="project" value="InterPro"/>
</dbReference>
<feature type="domain" description="HTH araC/xylS-type" evidence="3">
    <location>
        <begin position="206"/>
        <end position="304"/>
    </location>
</feature>
<evidence type="ECO:0000313" key="4">
    <source>
        <dbReference type="EMBL" id="TWI04590.1"/>
    </source>
</evidence>
<dbReference type="Pfam" id="PF06719">
    <property type="entry name" value="AraC_N"/>
    <property type="match status" value="1"/>
</dbReference>
<dbReference type="EMBL" id="VLKN01000002">
    <property type="protein sequence ID" value="TWI04590.1"/>
    <property type="molecule type" value="Genomic_DNA"/>
</dbReference>
<comment type="caution">
    <text evidence="4">The sequence shown here is derived from an EMBL/GenBank/DDBJ whole genome shotgun (WGS) entry which is preliminary data.</text>
</comment>
<name>A0A562LAC7_9GAMM</name>
<keyword evidence="4" id="KW-0238">DNA-binding</keyword>
<dbReference type="Proteomes" id="UP000315167">
    <property type="component" value="Unassembled WGS sequence"/>
</dbReference>
<evidence type="ECO:0000313" key="5">
    <source>
        <dbReference type="Proteomes" id="UP000315167"/>
    </source>
</evidence>
<evidence type="ECO:0000256" key="2">
    <source>
        <dbReference type="ARBA" id="ARBA00023163"/>
    </source>
</evidence>
<sequence>MTDNASNVVPARAGLEAQQAELAGRIARNVPGDGLHASAVPGLSLIQASEPSQRLPTVYHPSVCVVVQGRKHAALADEVFVYDPLHYLVVSMTLPISGQVIEATPERPYLCLRIDIEPALVNELLQQLQPSAHAGSGGGRAVYLARTSAALLDAVLRLVHLLDTPDEAAVLAPLALREIHYRVLTGELGQRLRDLCETDGASQRVARAIELIKSRYAEPLRIDELAAAAHMSASSLHQRFKAATAMTPLQFQKQLRLQEARRLMLSDGIEAASASHRVGYESPSQFSREYRRLFGAPPRREVEAIRAAGN</sequence>
<keyword evidence="2" id="KW-0804">Transcription</keyword>
<dbReference type="Pfam" id="PF12833">
    <property type="entry name" value="HTH_18"/>
    <property type="match status" value="1"/>
</dbReference>
<gene>
    <name evidence="4" type="ORF">IP90_00723</name>
</gene>
<evidence type="ECO:0000256" key="1">
    <source>
        <dbReference type="ARBA" id="ARBA00023015"/>
    </source>
</evidence>
<organism evidence="4 5">
    <name type="scientific">Luteimonas cucumeris</name>
    <dbReference type="NCBI Taxonomy" id="985012"/>
    <lineage>
        <taxon>Bacteria</taxon>
        <taxon>Pseudomonadati</taxon>
        <taxon>Pseudomonadota</taxon>
        <taxon>Gammaproteobacteria</taxon>
        <taxon>Lysobacterales</taxon>
        <taxon>Lysobacteraceae</taxon>
        <taxon>Luteimonas</taxon>
    </lineage>
</organism>
<dbReference type="GO" id="GO:0043565">
    <property type="term" value="F:sequence-specific DNA binding"/>
    <property type="evidence" value="ECO:0007669"/>
    <property type="project" value="InterPro"/>
</dbReference>
<proteinExistence type="predicted"/>
<dbReference type="PROSITE" id="PS01124">
    <property type="entry name" value="HTH_ARAC_FAMILY_2"/>
    <property type="match status" value="1"/>
</dbReference>
<evidence type="ECO:0000259" key="3">
    <source>
        <dbReference type="PROSITE" id="PS01124"/>
    </source>
</evidence>
<dbReference type="SMART" id="SM00342">
    <property type="entry name" value="HTH_ARAC"/>
    <property type="match status" value="1"/>
</dbReference>
<dbReference type="SUPFAM" id="SSF46689">
    <property type="entry name" value="Homeodomain-like"/>
    <property type="match status" value="2"/>
</dbReference>
<dbReference type="InterPro" id="IPR018060">
    <property type="entry name" value="HTH_AraC"/>
</dbReference>
<dbReference type="InterPro" id="IPR009057">
    <property type="entry name" value="Homeodomain-like_sf"/>
</dbReference>
<keyword evidence="1" id="KW-0805">Transcription regulation</keyword>
<reference evidence="4 5" key="1">
    <citation type="journal article" date="2015" name="Stand. Genomic Sci.">
        <title>Genomic Encyclopedia of Bacterial and Archaeal Type Strains, Phase III: the genomes of soil and plant-associated and newly described type strains.</title>
        <authorList>
            <person name="Whitman W.B."/>
            <person name="Woyke T."/>
            <person name="Klenk H.P."/>
            <person name="Zhou Y."/>
            <person name="Lilburn T.G."/>
            <person name="Beck B.J."/>
            <person name="De Vos P."/>
            <person name="Vandamme P."/>
            <person name="Eisen J.A."/>
            <person name="Garrity G."/>
            <person name="Hugenholtz P."/>
            <person name="Kyrpides N.C."/>
        </authorList>
    </citation>
    <scope>NUCLEOTIDE SEQUENCE [LARGE SCALE GENOMIC DNA]</scope>
    <source>
        <strain evidence="4 5">CGMCC 1.10821</strain>
    </source>
</reference>
<dbReference type="RefSeq" id="WP_144898278.1">
    <property type="nucleotide sequence ID" value="NZ_VLKN01000002.1"/>
</dbReference>
<dbReference type="Gene3D" id="1.10.10.60">
    <property type="entry name" value="Homeodomain-like"/>
    <property type="match status" value="1"/>
</dbReference>
<dbReference type="AlphaFoldDB" id="A0A562LAC7"/>
<keyword evidence="5" id="KW-1185">Reference proteome</keyword>
<protein>
    <submittedName>
        <fullName evidence="4">AraC-like DNA-binding protein</fullName>
    </submittedName>
</protein>
<dbReference type="InterPro" id="IPR009594">
    <property type="entry name" value="Tscrpt_reg_HTH_AraC_N"/>
</dbReference>
<accession>A0A562LAC7</accession>
<dbReference type="PANTHER" id="PTHR43436">
    <property type="entry name" value="ARAC-FAMILY TRANSCRIPTIONAL REGULATOR"/>
    <property type="match status" value="1"/>
</dbReference>
<dbReference type="PANTHER" id="PTHR43436:SF1">
    <property type="entry name" value="TRANSCRIPTIONAL REGULATORY PROTEIN"/>
    <property type="match status" value="1"/>
</dbReference>